<evidence type="ECO:0000313" key="2">
    <source>
        <dbReference type="Proteomes" id="UP001597171"/>
    </source>
</evidence>
<reference evidence="2" key="1">
    <citation type="journal article" date="2019" name="Int. J. Syst. Evol. Microbiol.">
        <title>The Global Catalogue of Microorganisms (GCM) 10K type strain sequencing project: providing services to taxonomists for standard genome sequencing and annotation.</title>
        <authorList>
            <consortium name="The Broad Institute Genomics Platform"/>
            <consortium name="The Broad Institute Genome Sequencing Center for Infectious Disease"/>
            <person name="Wu L."/>
            <person name="Ma J."/>
        </authorList>
    </citation>
    <scope>NUCLEOTIDE SEQUENCE [LARGE SCALE GENOMIC DNA]</scope>
    <source>
        <strain evidence="2">CCUG 61696</strain>
    </source>
</reference>
<protein>
    <submittedName>
        <fullName evidence="1">Uncharacterized protein</fullName>
    </submittedName>
</protein>
<dbReference type="Proteomes" id="UP001597171">
    <property type="component" value="Unassembled WGS sequence"/>
</dbReference>
<keyword evidence="2" id="KW-1185">Reference proteome</keyword>
<evidence type="ECO:0000313" key="1">
    <source>
        <dbReference type="EMBL" id="MFD1331842.1"/>
    </source>
</evidence>
<organism evidence="1 2">
    <name type="scientific">Methylopila musalis</name>
    <dbReference type="NCBI Taxonomy" id="1134781"/>
    <lineage>
        <taxon>Bacteria</taxon>
        <taxon>Pseudomonadati</taxon>
        <taxon>Pseudomonadota</taxon>
        <taxon>Alphaproteobacteria</taxon>
        <taxon>Hyphomicrobiales</taxon>
        <taxon>Methylopilaceae</taxon>
        <taxon>Methylopila</taxon>
    </lineage>
</organism>
<gene>
    <name evidence="1" type="ORF">ACFQ4O_07485</name>
</gene>
<dbReference type="EMBL" id="JBHTMX010000045">
    <property type="protein sequence ID" value="MFD1331842.1"/>
    <property type="molecule type" value="Genomic_DNA"/>
</dbReference>
<dbReference type="RefSeq" id="WP_378775076.1">
    <property type="nucleotide sequence ID" value="NZ_JBHTMX010000045.1"/>
</dbReference>
<name>A0ABW3Z6J4_9HYPH</name>
<accession>A0ABW3Z6J4</accession>
<sequence length="76" mass="8573">MNIRHCIEIYQFLWSLKAHSKQRLAWEDAAQARIARDRAEAKAAAQLEAMLIANPSGQLGRAKLDDDEVLKRSGLL</sequence>
<proteinExistence type="predicted"/>
<comment type="caution">
    <text evidence="1">The sequence shown here is derived from an EMBL/GenBank/DDBJ whole genome shotgun (WGS) entry which is preliminary data.</text>
</comment>